<dbReference type="GO" id="GO:0016746">
    <property type="term" value="F:acyltransferase activity"/>
    <property type="evidence" value="ECO:0007669"/>
    <property type="project" value="UniProtKB-KW"/>
</dbReference>
<evidence type="ECO:0000256" key="2">
    <source>
        <dbReference type="ARBA" id="ARBA00023315"/>
    </source>
</evidence>
<keyword evidence="5" id="KW-1185">Reference proteome</keyword>
<dbReference type="EMBL" id="JAQMUH010000071">
    <property type="protein sequence ID" value="MDB9539148.1"/>
    <property type="molecule type" value="Genomic_DNA"/>
</dbReference>
<proteinExistence type="predicted"/>
<keyword evidence="1" id="KW-0808">Transferase</keyword>
<evidence type="ECO:0000313" key="5">
    <source>
        <dbReference type="Proteomes" id="UP001212499"/>
    </source>
</evidence>
<dbReference type="PANTHER" id="PTHR10434:SF11">
    <property type="entry name" value="1-ACYL-SN-GLYCEROL-3-PHOSPHATE ACYLTRANSFERASE"/>
    <property type="match status" value="1"/>
</dbReference>
<dbReference type="Proteomes" id="UP001212499">
    <property type="component" value="Unassembled WGS sequence"/>
</dbReference>
<sequence length="236" mass="26198">MEIYTYQQTATTANTRIADTTSRISPWLSPLLYLLGRHLLLPLFFGKIDITGQENIPLNGPVILAPTHRSRWDSLLLPYAGGRYVTGRDLRFMASIDECQGIQGWLIRSMGGFPVDPQRPAIASLRHAVELLQEGEILVIYPEGDIYRDGQVHPLKPGIGRLSLTAESSQSGVNIKIIPINIKYSQPYPQWGTDVIINIGNALNVSDYTMGNLKRNAQKLTSDLALALQELSNEES</sequence>
<dbReference type="Pfam" id="PF01553">
    <property type="entry name" value="Acyltransferase"/>
    <property type="match status" value="1"/>
</dbReference>
<accession>A0ABT5AP96</accession>
<feature type="domain" description="Phospholipid/glycerol acyltransferase" evidence="3">
    <location>
        <begin position="62"/>
        <end position="185"/>
    </location>
</feature>
<dbReference type="RefSeq" id="WP_271731934.1">
    <property type="nucleotide sequence ID" value="NZ_JANQDP010000071.1"/>
</dbReference>
<gene>
    <name evidence="4" type="ORF">PN457_05640</name>
</gene>
<evidence type="ECO:0000313" key="4">
    <source>
        <dbReference type="EMBL" id="MDB9539148.1"/>
    </source>
</evidence>
<evidence type="ECO:0000256" key="1">
    <source>
        <dbReference type="ARBA" id="ARBA00022679"/>
    </source>
</evidence>
<dbReference type="SUPFAM" id="SSF69593">
    <property type="entry name" value="Glycerol-3-phosphate (1)-acyltransferase"/>
    <property type="match status" value="1"/>
</dbReference>
<evidence type="ECO:0000259" key="3">
    <source>
        <dbReference type="SMART" id="SM00563"/>
    </source>
</evidence>
<dbReference type="SMART" id="SM00563">
    <property type="entry name" value="PlsC"/>
    <property type="match status" value="1"/>
</dbReference>
<protein>
    <submittedName>
        <fullName evidence="4">1-acyl-sn-glycerol-3-phosphate acyltransferase</fullName>
    </submittedName>
</protein>
<reference evidence="4 5" key="1">
    <citation type="submission" date="2023-01" db="EMBL/GenBank/DDBJ databases">
        <title>Genomes from the Australian National Cyanobacteria Reference Collection.</title>
        <authorList>
            <person name="Willis A."/>
            <person name="Lee E.M.F."/>
        </authorList>
    </citation>
    <scope>NUCLEOTIDE SEQUENCE [LARGE SCALE GENOMIC DNA]</scope>
    <source>
        <strain evidence="4 5">CS-1033</strain>
    </source>
</reference>
<keyword evidence="2 4" id="KW-0012">Acyltransferase</keyword>
<dbReference type="InterPro" id="IPR002123">
    <property type="entry name" value="Plipid/glycerol_acylTrfase"/>
</dbReference>
<organism evidence="4 5">
    <name type="scientific">Anabaenopsis arnoldii</name>
    <dbReference type="NCBI Taxonomy" id="2152938"/>
    <lineage>
        <taxon>Bacteria</taxon>
        <taxon>Bacillati</taxon>
        <taxon>Cyanobacteriota</taxon>
        <taxon>Cyanophyceae</taxon>
        <taxon>Nostocales</taxon>
        <taxon>Nodulariaceae</taxon>
        <taxon>Anabaenopsis</taxon>
    </lineage>
</organism>
<name>A0ABT5AP96_9CYAN</name>
<dbReference type="CDD" id="cd07989">
    <property type="entry name" value="LPLAT_AGPAT-like"/>
    <property type="match status" value="1"/>
</dbReference>
<comment type="caution">
    <text evidence="4">The sequence shown here is derived from an EMBL/GenBank/DDBJ whole genome shotgun (WGS) entry which is preliminary data.</text>
</comment>
<dbReference type="PANTHER" id="PTHR10434">
    <property type="entry name" value="1-ACYL-SN-GLYCEROL-3-PHOSPHATE ACYLTRANSFERASE"/>
    <property type="match status" value="1"/>
</dbReference>